<protein>
    <submittedName>
        <fullName evidence="2">DUF2929 family protein</fullName>
    </submittedName>
</protein>
<sequence length="57" mass="6196">MRIIWAVLWAFLLSFMTAYVVSNMGGAEFSTLQVVIMTILFSVAAIVLGEGAINEEA</sequence>
<proteinExistence type="predicted"/>
<keyword evidence="1" id="KW-0812">Transmembrane</keyword>
<dbReference type="Pfam" id="PF11151">
    <property type="entry name" value="DUF2929"/>
    <property type="match status" value="1"/>
</dbReference>
<evidence type="ECO:0000313" key="3">
    <source>
        <dbReference type="Proteomes" id="UP001596410"/>
    </source>
</evidence>
<evidence type="ECO:0000313" key="2">
    <source>
        <dbReference type="EMBL" id="MFC7062784.1"/>
    </source>
</evidence>
<keyword evidence="3" id="KW-1185">Reference proteome</keyword>
<feature type="transmembrane region" description="Helical" evidence="1">
    <location>
        <begin position="32"/>
        <end position="53"/>
    </location>
</feature>
<accession>A0ABW2ENW6</accession>
<name>A0ABW2ENW6_9BACI</name>
<dbReference type="Proteomes" id="UP001596410">
    <property type="component" value="Unassembled WGS sequence"/>
</dbReference>
<dbReference type="EMBL" id="JBHSZV010000033">
    <property type="protein sequence ID" value="MFC7062784.1"/>
    <property type="molecule type" value="Genomic_DNA"/>
</dbReference>
<evidence type="ECO:0000256" key="1">
    <source>
        <dbReference type="SAM" id="Phobius"/>
    </source>
</evidence>
<dbReference type="RefSeq" id="WP_204710527.1">
    <property type="nucleotide sequence ID" value="NZ_JBHSZV010000033.1"/>
</dbReference>
<keyword evidence="1" id="KW-0472">Membrane</keyword>
<reference evidence="3" key="1">
    <citation type="journal article" date="2019" name="Int. J. Syst. Evol. Microbiol.">
        <title>The Global Catalogue of Microorganisms (GCM) 10K type strain sequencing project: providing services to taxonomists for standard genome sequencing and annotation.</title>
        <authorList>
            <consortium name="The Broad Institute Genomics Platform"/>
            <consortium name="The Broad Institute Genome Sequencing Center for Infectious Disease"/>
            <person name="Wu L."/>
            <person name="Ma J."/>
        </authorList>
    </citation>
    <scope>NUCLEOTIDE SEQUENCE [LARGE SCALE GENOMIC DNA]</scope>
    <source>
        <strain evidence="3">CGMCC 4.1621</strain>
    </source>
</reference>
<organism evidence="2 3">
    <name type="scientific">Halobacillus seohaensis</name>
    <dbReference type="NCBI Taxonomy" id="447421"/>
    <lineage>
        <taxon>Bacteria</taxon>
        <taxon>Bacillati</taxon>
        <taxon>Bacillota</taxon>
        <taxon>Bacilli</taxon>
        <taxon>Bacillales</taxon>
        <taxon>Bacillaceae</taxon>
        <taxon>Halobacillus</taxon>
    </lineage>
</organism>
<gene>
    <name evidence="2" type="ORF">ACFQIC_13145</name>
</gene>
<dbReference type="InterPro" id="IPR021324">
    <property type="entry name" value="DUF2929"/>
</dbReference>
<comment type="caution">
    <text evidence="2">The sequence shown here is derived from an EMBL/GenBank/DDBJ whole genome shotgun (WGS) entry which is preliminary data.</text>
</comment>
<keyword evidence="1" id="KW-1133">Transmembrane helix</keyword>